<evidence type="ECO:0000313" key="11">
    <source>
        <dbReference type="EMBL" id="RHW73548.1"/>
    </source>
</evidence>
<keyword evidence="8" id="KW-0449">Lipoprotein</keyword>
<keyword evidence="5" id="KW-0732">Signal</keyword>
<evidence type="ECO:0000256" key="8">
    <source>
        <dbReference type="ARBA" id="ARBA00023288"/>
    </source>
</evidence>
<accession>A0A3L6LEY3</accession>
<evidence type="ECO:0000313" key="13">
    <source>
        <dbReference type="Proteomes" id="UP000266743"/>
    </source>
</evidence>
<dbReference type="EMBL" id="QSBY01000003">
    <property type="protein sequence ID" value="RHW73917.1"/>
    <property type="molecule type" value="Genomic_DNA"/>
</dbReference>
<evidence type="ECO:0000313" key="12">
    <source>
        <dbReference type="EMBL" id="RHW73917.1"/>
    </source>
</evidence>
<proteinExistence type="predicted"/>
<dbReference type="GO" id="GO:0005886">
    <property type="term" value="C:plasma membrane"/>
    <property type="evidence" value="ECO:0007669"/>
    <property type="project" value="UniProtKB-SubCell"/>
</dbReference>
<dbReference type="AlphaFoldDB" id="A0A3L6LEY3"/>
<evidence type="ECO:0000256" key="6">
    <source>
        <dbReference type="ARBA" id="ARBA00023136"/>
    </source>
</evidence>
<protein>
    <submittedName>
        <fullName evidence="12">Variant surface glycoprotein</fullName>
    </submittedName>
</protein>
<evidence type="ECO:0000256" key="3">
    <source>
        <dbReference type="ARBA" id="ARBA00022475"/>
    </source>
</evidence>
<evidence type="ECO:0000256" key="7">
    <source>
        <dbReference type="ARBA" id="ARBA00023180"/>
    </source>
</evidence>
<dbReference type="Pfam" id="PF13206">
    <property type="entry name" value="VSG_B"/>
    <property type="match status" value="1"/>
</dbReference>
<evidence type="ECO:0000256" key="4">
    <source>
        <dbReference type="ARBA" id="ARBA00022622"/>
    </source>
</evidence>
<dbReference type="Proteomes" id="UP000266743">
    <property type="component" value="Chromosome 3"/>
</dbReference>
<gene>
    <name evidence="11" type="ORF">DPX39_030078500</name>
    <name evidence="12" type="ORF">DPX39_030081300</name>
    <name evidence="10" type="ORF">DPX39_030084100</name>
</gene>
<dbReference type="EMBL" id="QSBY01000003">
    <property type="protein sequence ID" value="RHW73548.1"/>
    <property type="molecule type" value="Genomic_DNA"/>
</dbReference>
<feature type="domain" description="Trypanosome variant surface glycoprotein B-type N-terminal" evidence="9">
    <location>
        <begin position="19"/>
        <end position="218"/>
    </location>
</feature>
<reference evidence="12 13" key="1">
    <citation type="submission" date="2018-09" db="EMBL/GenBank/DDBJ databases">
        <title>whole genome sequence of T. equiperdum IVM-t1 strain.</title>
        <authorList>
            <person name="Suganuma K."/>
        </authorList>
    </citation>
    <scope>NUCLEOTIDE SEQUENCE [LARGE SCALE GENOMIC DNA]</scope>
    <source>
        <strain evidence="12 13">IVM-t1</strain>
    </source>
</reference>
<keyword evidence="7" id="KW-0325">Glycoprotein</keyword>
<dbReference type="InterPro" id="IPR025932">
    <property type="entry name" value="Trypano_VSG_B_N_dom"/>
</dbReference>
<evidence type="ECO:0000313" key="10">
    <source>
        <dbReference type="EMBL" id="RHW73449.1"/>
    </source>
</evidence>
<name>A0A3L6LEY3_9TRYP</name>
<comment type="function">
    <text evidence="1">VSG forms a coat on the surface of the parasite. The trypanosome evades the immune response of the host by expressing a series of antigenically distinct VSGs from an estimated 1000 VSG genes.</text>
</comment>
<organism evidence="12">
    <name type="scientific">Trypanosoma brucei equiperdum</name>
    <dbReference type="NCBI Taxonomy" id="630700"/>
    <lineage>
        <taxon>Eukaryota</taxon>
        <taxon>Discoba</taxon>
        <taxon>Euglenozoa</taxon>
        <taxon>Kinetoplastea</taxon>
        <taxon>Metakinetoplastina</taxon>
        <taxon>Trypanosomatida</taxon>
        <taxon>Trypanosomatidae</taxon>
        <taxon>Trypanosoma</taxon>
    </lineage>
</organism>
<keyword evidence="6" id="KW-0472">Membrane</keyword>
<comment type="caution">
    <text evidence="12">The sequence shown here is derived from an EMBL/GenBank/DDBJ whole genome shotgun (WGS) entry which is preliminary data.</text>
</comment>
<evidence type="ECO:0000259" key="9">
    <source>
        <dbReference type="Pfam" id="PF13206"/>
    </source>
</evidence>
<comment type="subcellular location">
    <subcellularLocation>
        <location evidence="2">Cell membrane</location>
        <topology evidence="2">Lipid-anchor</topology>
        <topology evidence="2">GPI-anchor</topology>
    </subcellularLocation>
</comment>
<sequence>MQKVAILAIAFFVATEKLSKQAAAVSEGDNVVYGSLLCQALRLGDAPIIFEPKLTDSPKPPLELYKFIMSLADPAWRKLFTPEGEGGAKKPKAKPTDNFPVEWKDKWQVCTEAEKALQENNEEKTLKERLALRHVTEATKVQIRTAVAAYAKTAFEVYSNFEAVNKETTDDDTKIKGELLKALYGCNYESVKLYIRAKAGYSTVCGCGAASNPTLTVSATFA</sequence>
<keyword evidence="3" id="KW-1003">Cell membrane</keyword>
<dbReference type="GO" id="GO:0098552">
    <property type="term" value="C:side of membrane"/>
    <property type="evidence" value="ECO:0007669"/>
    <property type="project" value="UniProtKB-KW"/>
</dbReference>
<keyword evidence="4" id="KW-0336">GPI-anchor</keyword>
<evidence type="ECO:0000256" key="5">
    <source>
        <dbReference type="ARBA" id="ARBA00022729"/>
    </source>
</evidence>
<evidence type="ECO:0000256" key="1">
    <source>
        <dbReference type="ARBA" id="ARBA00002523"/>
    </source>
</evidence>
<dbReference type="EMBL" id="QSBY01000003">
    <property type="protein sequence ID" value="RHW73449.1"/>
    <property type="molecule type" value="Genomic_DNA"/>
</dbReference>
<evidence type="ECO:0000256" key="2">
    <source>
        <dbReference type="ARBA" id="ARBA00004609"/>
    </source>
</evidence>